<proteinExistence type="predicted"/>
<feature type="signal peptide" evidence="1">
    <location>
        <begin position="1"/>
        <end position="23"/>
    </location>
</feature>
<keyword evidence="1" id="KW-0732">Signal</keyword>
<evidence type="ECO:0000313" key="3">
    <source>
        <dbReference type="Proteomes" id="UP000194474"/>
    </source>
</evidence>
<feature type="chain" id="PRO_5013096943" evidence="1">
    <location>
        <begin position="24"/>
        <end position="119"/>
    </location>
</feature>
<dbReference type="Proteomes" id="UP000194474">
    <property type="component" value="Unassembled WGS sequence"/>
</dbReference>
<reference evidence="3" key="1">
    <citation type="submission" date="2017-04" db="EMBL/GenBank/DDBJ databases">
        <authorList>
            <person name="Varghese N."/>
            <person name="Submissions S."/>
        </authorList>
    </citation>
    <scope>NUCLEOTIDE SEQUENCE [LARGE SCALE GENOMIC DNA]</scope>
</reference>
<dbReference type="OrthoDB" id="9770107at2"/>
<accession>A0A1Y6EXR6</accession>
<dbReference type="AlphaFoldDB" id="A0A1Y6EXR6"/>
<sequence length="119" mass="13028">MIRQKKLAAIVAALIIGTSPAIACTSYEQEVFNVAMAVEGFRKSTDFTQDYGWAPGGPYGQWLSKIRQLSEDEVNARGLLIAHGFVPMDIYMVADEFRTAGKLDSYFTQVDAAIAGLEC</sequence>
<evidence type="ECO:0000313" key="2">
    <source>
        <dbReference type="EMBL" id="SMQ65790.1"/>
    </source>
</evidence>
<gene>
    <name evidence="2" type="ORF">SAMN06295905_1317</name>
</gene>
<evidence type="ECO:0000256" key="1">
    <source>
        <dbReference type="SAM" id="SignalP"/>
    </source>
</evidence>
<keyword evidence="3" id="KW-1185">Reference proteome</keyword>
<dbReference type="EMBL" id="FXWK01000001">
    <property type="protein sequence ID" value="SMQ65790.1"/>
    <property type="molecule type" value="Genomic_DNA"/>
</dbReference>
<organism evidence="2 3">
    <name type="scientific">Devosia lucknowensis</name>
    <dbReference type="NCBI Taxonomy" id="1096929"/>
    <lineage>
        <taxon>Bacteria</taxon>
        <taxon>Pseudomonadati</taxon>
        <taxon>Pseudomonadota</taxon>
        <taxon>Alphaproteobacteria</taxon>
        <taxon>Hyphomicrobiales</taxon>
        <taxon>Devosiaceae</taxon>
        <taxon>Devosia</taxon>
    </lineage>
</organism>
<protein>
    <submittedName>
        <fullName evidence="2">Uncharacterized protein</fullName>
    </submittedName>
</protein>
<dbReference type="RefSeq" id="WP_140048904.1">
    <property type="nucleotide sequence ID" value="NZ_FXWK01000001.1"/>
</dbReference>
<name>A0A1Y6EXR6_9HYPH</name>